<dbReference type="Gene3D" id="3.40.50.1000">
    <property type="entry name" value="HAD superfamily/HAD-like"/>
    <property type="match status" value="1"/>
</dbReference>
<dbReference type="SUPFAM" id="SSF56784">
    <property type="entry name" value="HAD-like"/>
    <property type="match status" value="1"/>
</dbReference>
<dbReference type="GO" id="GO:0000287">
    <property type="term" value="F:magnesium ion binding"/>
    <property type="evidence" value="ECO:0007669"/>
    <property type="project" value="TreeGrafter"/>
</dbReference>
<dbReference type="InterPro" id="IPR006379">
    <property type="entry name" value="HAD-SF_hydro_IIB"/>
</dbReference>
<dbReference type="AlphaFoldDB" id="A0A7X2N3G7"/>
<dbReference type="PANTHER" id="PTHR10000:SF8">
    <property type="entry name" value="HAD SUPERFAMILY HYDROLASE-LIKE, TYPE 3"/>
    <property type="match status" value="1"/>
</dbReference>
<dbReference type="Pfam" id="PF08282">
    <property type="entry name" value="Hydrolase_3"/>
    <property type="match status" value="1"/>
</dbReference>
<sequence length="247" mass="28690">MKALASDFDGTLYVNGKIDSKDVEAINQFQKDNLFGICTGRPIKHMLYFLNDHFKSDFYITSTGSYILDKELNVLYESEIPYKIACELIKQFNELHPMYLHVGGEDIYVIHEEIEELHSPQIIVDYDTIPQRHILNISTRANCIEEAIQIQNEIKKRFGQWIDVYRNDIYVDIVNKGVSKGKACQWIKNHYNIDTLYGIGDNYNDIPMFESCDYSFSFTYSPEDVQNQSTYVVDSINQAIQNCQTND</sequence>
<dbReference type="PANTHER" id="PTHR10000">
    <property type="entry name" value="PHOSPHOSERINE PHOSPHATASE"/>
    <property type="match status" value="1"/>
</dbReference>
<dbReference type="InterPro" id="IPR036412">
    <property type="entry name" value="HAD-like_sf"/>
</dbReference>
<keyword evidence="1" id="KW-0378">Hydrolase</keyword>
<comment type="caution">
    <text evidence="1">The sequence shown here is derived from an EMBL/GenBank/DDBJ whole genome shotgun (WGS) entry which is preliminary data.</text>
</comment>
<evidence type="ECO:0000313" key="2">
    <source>
        <dbReference type="Proteomes" id="UP000470082"/>
    </source>
</evidence>
<dbReference type="RefSeq" id="WP_154460408.1">
    <property type="nucleotide sequence ID" value="NZ_VUMM01000012.1"/>
</dbReference>
<dbReference type="Gene3D" id="3.30.1240.10">
    <property type="match status" value="1"/>
</dbReference>
<keyword evidence="2" id="KW-1185">Reference proteome</keyword>
<organism evidence="1 2">
    <name type="scientific">Floccifex porci</name>
    <dbReference type="NCBI Taxonomy" id="2606629"/>
    <lineage>
        <taxon>Bacteria</taxon>
        <taxon>Bacillati</taxon>
        <taxon>Bacillota</taxon>
        <taxon>Erysipelotrichia</taxon>
        <taxon>Erysipelotrichales</taxon>
        <taxon>Erysipelotrichaceae</taxon>
        <taxon>Floccifex</taxon>
    </lineage>
</organism>
<evidence type="ECO:0000313" key="1">
    <source>
        <dbReference type="EMBL" id="MSS01797.1"/>
    </source>
</evidence>
<dbReference type="InterPro" id="IPR023214">
    <property type="entry name" value="HAD_sf"/>
</dbReference>
<dbReference type="GO" id="GO:0005829">
    <property type="term" value="C:cytosol"/>
    <property type="evidence" value="ECO:0007669"/>
    <property type="project" value="TreeGrafter"/>
</dbReference>
<protein>
    <submittedName>
        <fullName evidence="1">HAD-IIB family hydrolase</fullName>
    </submittedName>
</protein>
<dbReference type="EMBL" id="VUMM01000012">
    <property type="protein sequence ID" value="MSS01797.1"/>
    <property type="molecule type" value="Genomic_DNA"/>
</dbReference>
<accession>A0A7X2N3G7</accession>
<name>A0A7X2N3G7_9FIRM</name>
<dbReference type="GO" id="GO:0016791">
    <property type="term" value="F:phosphatase activity"/>
    <property type="evidence" value="ECO:0007669"/>
    <property type="project" value="TreeGrafter"/>
</dbReference>
<reference evidence="1 2" key="1">
    <citation type="submission" date="2019-08" db="EMBL/GenBank/DDBJ databases">
        <title>In-depth cultivation of the pig gut microbiome towards novel bacterial diversity and tailored functional studies.</title>
        <authorList>
            <person name="Wylensek D."/>
            <person name="Hitch T.C.A."/>
            <person name="Clavel T."/>
        </authorList>
    </citation>
    <scope>NUCLEOTIDE SEQUENCE [LARGE SCALE GENOMIC DNA]</scope>
    <source>
        <strain evidence="1 2">LKV-178-WT-2G</strain>
    </source>
</reference>
<dbReference type="NCBIfam" id="TIGR01484">
    <property type="entry name" value="HAD-SF-IIB"/>
    <property type="match status" value="1"/>
</dbReference>
<gene>
    <name evidence="1" type="ORF">FYJ50_06760</name>
</gene>
<dbReference type="Proteomes" id="UP000470082">
    <property type="component" value="Unassembled WGS sequence"/>
</dbReference>
<proteinExistence type="predicted"/>